<dbReference type="InterPro" id="IPR002110">
    <property type="entry name" value="Ankyrin_rpt"/>
</dbReference>
<dbReference type="SMART" id="SM00248">
    <property type="entry name" value="ANK"/>
    <property type="match status" value="3"/>
</dbReference>
<feature type="non-terminal residue" evidence="4">
    <location>
        <position position="1"/>
    </location>
</feature>
<protein>
    <submittedName>
        <fullName evidence="4">Ankyrin repeat-containing domain protein</fullName>
    </submittedName>
</protein>
<feature type="repeat" description="ANK" evidence="3">
    <location>
        <begin position="127"/>
        <end position="148"/>
    </location>
</feature>
<dbReference type="PANTHER" id="PTHR24201">
    <property type="entry name" value="ANK_REP_REGION DOMAIN-CONTAINING PROTEIN"/>
    <property type="match status" value="1"/>
</dbReference>
<organism evidence="4 5">
    <name type="scientific">Lasiosphaeris hirsuta</name>
    <dbReference type="NCBI Taxonomy" id="260670"/>
    <lineage>
        <taxon>Eukaryota</taxon>
        <taxon>Fungi</taxon>
        <taxon>Dikarya</taxon>
        <taxon>Ascomycota</taxon>
        <taxon>Pezizomycotina</taxon>
        <taxon>Sordariomycetes</taxon>
        <taxon>Sordariomycetidae</taxon>
        <taxon>Sordariales</taxon>
        <taxon>Lasiosphaeriaceae</taxon>
        <taxon>Lasiosphaeris</taxon>
    </lineage>
</organism>
<accession>A0AA39ZXV2</accession>
<evidence type="ECO:0000313" key="5">
    <source>
        <dbReference type="Proteomes" id="UP001172102"/>
    </source>
</evidence>
<keyword evidence="5" id="KW-1185">Reference proteome</keyword>
<dbReference type="PROSITE" id="PS50297">
    <property type="entry name" value="ANK_REP_REGION"/>
    <property type="match status" value="3"/>
</dbReference>
<dbReference type="Gene3D" id="1.25.40.20">
    <property type="entry name" value="Ankyrin repeat-containing domain"/>
    <property type="match status" value="2"/>
</dbReference>
<dbReference type="PRINTS" id="PR01415">
    <property type="entry name" value="ANKYRIN"/>
</dbReference>
<evidence type="ECO:0000256" key="2">
    <source>
        <dbReference type="ARBA" id="ARBA00023043"/>
    </source>
</evidence>
<dbReference type="PROSITE" id="PS50088">
    <property type="entry name" value="ANK_REPEAT"/>
    <property type="match status" value="4"/>
</dbReference>
<dbReference type="GO" id="GO:0005634">
    <property type="term" value="C:nucleus"/>
    <property type="evidence" value="ECO:0007669"/>
    <property type="project" value="TreeGrafter"/>
</dbReference>
<dbReference type="PANTHER" id="PTHR24201:SF16">
    <property type="entry name" value="ANKYRIN-1-LIKE-RELATED"/>
    <property type="match status" value="1"/>
</dbReference>
<comment type="caution">
    <text evidence="4">The sequence shown here is derived from an EMBL/GenBank/DDBJ whole genome shotgun (WGS) entry which is preliminary data.</text>
</comment>
<dbReference type="AlphaFoldDB" id="A0AA39ZXV2"/>
<dbReference type="InterPro" id="IPR050776">
    <property type="entry name" value="Ank_Repeat/CDKN_Inhibitor"/>
</dbReference>
<sequence>AAADGQDNDIERLLEEDSEGVNTQNSEGQTPLHLAVQNKQLSTTRLLVQKGPNIEAADNEGNRPLYVAAEAGFHDGAKLLLESQALVESNNSNTGLTALHKAVHGDHLEIAKLLLQHGADVNAKDPEGRTPLCTAVTRRNREMVQFLL</sequence>
<keyword evidence="1" id="KW-0677">Repeat</keyword>
<dbReference type="Proteomes" id="UP001172102">
    <property type="component" value="Unassembled WGS sequence"/>
</dbReference>
<feature type="repeat" description="ANK" evidence="3">
    <location>
        <begin position="94"/>
        <end position="126"/>
    </location>
</feature>
<reference evidence="4" key="1">
    <citation type="submission" date="2023-06" db="EMBL/GenBank/DDBJ databases">
        <title>Genome-scale phylogeny and comparative genomics of the fungal order Sordariales.</title>
        <authorList>
            <consortium name="Lawrence Berkeley National Laboratory"/>
            <person name="Hensen N."/>
            <person name="Bonometti L."/>
            <person name="Westerberg I."/>
            <person name="Brannstrom I.O."/>
            <person name="Guillou S."/>
            <person name="Cros-Aarteil S."/>
            <person name="Calhoun S."/>
            <person name="Haridas S."/>
            <person name="Kuo A."/>
            <person name="Mondo S."/>
            <person name="Pangilinan J."/>
            <person name="Riley R."/>
            <person name="Labutti K."/>
            <person name="Andreopoulos B."/>
            <person name="Lipzen A."/>
            <person name="Chen C."/>
            <person name="Yanf M."/>
            <person name="Daum C."/>
            <person name="Ng V."/>
            <person name="Clum A."/>
            <person name="Steindorff A."/>
            <person name="Ohm R."/>
            <person name="Martin F."/>
            <person name="Silar P."/>
            <person name="Natvig D."/>
            <person name="Lalanne C."/>
            <person name="Gautier V."/>
            <person name="Ament-Velasquez S.L."/>
            <person name="Kruys A."/>
            <person name="Hutchinson M.I."/>
            <person name="Powell A.J."/>
            <person name="Barry K."/>
            <person name="Miller A.N."/>
            <person name="Grigoriev I.V."/>
            <person name="Debuchy R."/>
            <person name="Gladieux P."/>
            <person name="Thoren M.H."/>
            <person name="Johannesson H."/>
        </authorList>
    </citation>
    <scope>NUCLEOTIDE SEQUENCE</scope>
    <source>
        <strain evidence="4">SMH4607-1</strain>
    </source>
</reference>
<evidence type="ECO:0000256" key="1">
    <source>
        <dbReference type="ARBA" id="ARBA00022737"/>
    </source>
</evidence>
<dbReference type="SUPFAM" id="SSF48403">
    <property type="entry name" value="Ankyrin repeat"/>
    <property type="match status" value="1"/>
</dbReference>
<proteinExistence type="predicted"/>
<gene>
    <name evidence="4" type="ORF">B0H67DRAFT_473452</name>
</gene>
<feature type="repeat" description="ANK" evidence="3">
    <location>
        <begin position="27"/>
        <end position="59"/>
    </location>
</feature>
<evidence type="ECO:0000313" key="4">
    <source>
        <dbReference type="EMBL" id="KAK0705582.1"/>
    </source>
</evidence>
<dbReference type="InterPro" id="IPR036770">
    <property type="entry name" value="Ankyrin_rpt-contain_sf"/>
</dbReference>
<feature type="repeat" description="ANK" evidence="3">
    <location>
        <begin position="60"/>
        <end position="92"/>
    </location>
</feature>
<keyword evidence="2 3" id="KW-0040">ANK repeat</keyword>
<dbReference type="Pfam" id="PF12796">
    <property type="entry name" value="Ank_2"/>
    <property type="match status" value="2"/>
</dbReference>
<evidence type="ECO:0000256" key="3">
    <source>
        <dbReference type="PROSITE-ProRule" id="PRU00023"/>
    </source>
</evidence>
<feature type="non-terminal residue" evidence="4">
    <location>
        <position position="148"/>
    </location>
</feature>
<dbReference type="EMBL" id="JAUKUA010000007">
    <property type="protein sequence ID" value="KAK0705582.1"/>
    <property type="molecule type" value="Genomic_DNA"/>
</dbReference>
<name>A0AA39ZXV2_9PEZI</name>